<dbReference type="PANTHER" id="PTHR15440">
    <property type="entry name" value="XRP2 PROTEIN"/>
    <property type="match status" value="1"/>
</dbReference>
<keyword evidence="8" id="KW-0342">GTP-binding</keyword>
<dbReference type="InterPro" id="IPR017901">
    <property type="entry name" value="C-CAP_CF_C-like"/>
</dbReference>
<dbReference type="Gene3D" id="2.160.20.70">
    <property type="match status" value="1"/>
</dbReference>
<proteinExistence type="inferred from homology"/>
<comment type="similarity">
    <text evidence="2">Belongs to the TBCC family.</text>
</comment>
<keyword evidence="9" id="KW-0472">Membrane</keyword>
<name>A0A7R9F4A2_9NEOP</name>
<sequence length="529" mass="58729">MGCLLNKTGRQQPRGQAHDYTVEGNVCYRDKRRAVNLHDYTVEDIKDAEVWKMPGSVHGEQLLIQNCCNARIYVLDHINSVNMDNCTNCTVVLSAVRGSVFLRECKECVCLTACGQLRTRDCWKMNVFLLCATQPIIESSTSIHMGCYQLTYAGLEGLEGVTHTGLEGESLTQGWRVSALFVPGHLQEAGLSCFNNNWSDVHDFTPVDGETNWCLLPFSVTVEDYMTVPSHRYCPIITQVLSRHHTATVPSSHSYCPIITQVLSHHHTGYCPVITQVLSHHHTGTVPSSHRYCPVITQLLSRHHTATVPSSHSYCPIITQYRPESGWGHQCGPLHVGPSQEPQWGVLPGDFVLRRSAIPASSGLHQLSQTGQRKSPTSLVQSETEPSLYILTLFILLPRLDIKHWRMYTLVPAPRMSQVNFEGVRLKTNHPLVSVPQPACLLLQTKEGLMSPADAERVFLSSSYNHVVSRGPVVGLYYDGPNCILSCQRVAAKVVVTDLTDLVFVSNSPAVAQSQVDNFFKHAQLGLLS</sequence>
<dbReference type="SMART" id="SM00673">
    <property type="entry name" value="CARP"/>
    <property type="match status" value="2"/>
</dbReference>
<keyword evidence="5" id="KW-1003">Cell membrane</keyword>
<dbReference type="InterPro" id="IPR006599">
    <property type="entry name" value="CARP_motif"/>
</dbReference>
<evidence type="ECO:0000256" key="2">
    <source>
        <dbReference type="ARBA" id="ARBA00008848"/>
    </source>
</evidence>
<evidence type="ECO:0000313" key="13">
    <source>
        <dbReference type="EMBL" id="CAD7446379.1"/>
    </source>
</evidence>
<evidence type="ECO:0000256" key="1">
    <source>
        <dbReference type="ARBA" id="ARBA00004342"/>
    </source>
</evidence>
<dbReference type="GO" id="GO:0005525">
    <property type="term" value="F:GTP binding"/>
    <property type="evidence" value="ECO:0007669"/>
    <property type="project" value="UniProtKB-KW"/>
</dbReference>
<dbReference type="EMBL" id="OD567965">
    <property type="protein sequence ID" value="CAD7446379.1"/>
    <property type="molecule type" value="Genomic_DNA"/>
</dbReference>
<dbReference type="Pfam" id="PF07986">
    <property type="entry name" value="TBCC"/>
    <property type="match status" value="1"/>
</dbReference>
<dbReference type="AlphaFoldDB" id="A0A7R9F4A2"/>
<keyword evidence="7" id="KW-0547">Nucleotide-binding</keyword>
<protein>
    <recommendedName>
        <fullName evidence="3">Protein XRP2</fullName>
    </recommendedName>
</protein>
<evidence type="ECO:0000256" key="10">
    <source>
        <dbReference type="ARBA" id="ARBA00023139"/>
    </source>
</evidence>
<gene>
    <name evidence="13" type="ORF">TBIB3V08_LOCUS8710</name>
</gene>
<dbReference type="InterPro" id="IPR039093">
    <property type="entry name" value="XRP2"/>
</dbReference>
<dbReference type="InterPro" id="IPR036223">
    <property type="entry name" value="CAP_C_sf"/>
</dbReference>
<organism evidence="13">
    <name type="scientific">Timema bartmani</name>
    <dbReference type="NCBI Taxonomy" id="61472"/>
    <lineage>
        <taxon>Eukaryota</taxon>
        <taxon>Metazoa</taxon>
        <taxon>Ecdysozoa</taxon>
        <taxon>Arthropoda</taxon>
        <taxon>Hexapoda</taxon>
        <taxon>Insecta</taxon>
        <taxon>Pterygota</taxon>
        <taxon>Neoptera</taxon>
        <taxon>Polyneoptera</taxon>
        <taxon>Phasmatodea</taxon>
        <taxon>Timematodea</taxon>
        <taxon>Timematoidea</taxon>
        <taxon>Timematidae</taxon>
        <taxon>Timema</taxon>
    </lineage>
</organism>
<dbReference type="InterPro" id="IPR036850">
    <property type="entry name" value="NDK-like_dom_sf"/>
</dbReference>
<comment type="subcellular location">
    <subcellularLocation>
        <location evidence="1">Cell membrane</location>
        <topology evidence="1">Lipid-anchor</topology>
        <orientation evidence="1">Cytoplasmic side</orientation>
    </subcellularLocation>
</comment>
<accession>A0A7R9F4A2</accession>
<feature type="domain" description="C-CAP/cofactor C-like" evidence="12">
    <location>
        <begin position="28"/>
        <end position="206"/>
    </location>
</feature>
<keyword evidence="11" id="KW-0449">Lipoprotein</keyword>
<evidence type="ECO:0000256" key="4">
    <source>
        <dbReference type="ARBA" id="ARBA00022468"/>
    </source>
</evidence>
<dbReference type="PROSITE" id="PS51329">
    <property type="entry name" value="C_CAP_COFACTOR_C"/>
    <property type="match status" value="1"/>
</dbReference>
<dbReference type="InterPro" id="IPR016098">
    <property type="entry name" value="CAP/MinC_C"/>
</dbReference>
<keyword evidence="6" id="KW-0519">Myristate</keyword>
<evidence type="ECO:0000256" key="5">
    <source>
        <dbReference type="ARBA" id="ARBA00022475"/>
    </source>
</evidence>
<evidence type="ECO:0000256" key="11">
    <source>
        <dbReference type="ARBA" id="ARBA00023288"/>
    </source>
</evidence>
<dbReference type="SUPFAM" id="SSF69340">
    <property type="entry name" value="C-terminal domain of adenylylcyclase associated protein"/>
    <property type="match status" value="1"/>
</dbReference>
<dbReference type="GO" id="GO:1990075">
    <property type="term" value="C:periciliary membrane compartment"/>
    <property type="evidence" value="ECO:0007669"/>
    <property type="project" value="TreeGrafter"/>
</dbReference>
<evidence type="ECO:0000256" key="7">
    <source>
        <dbReference type="ARBA" id="ARBA00022741"/>
    </source>
</evidence>
<keyword evidence="10" id="KW-0564">Palmitate</keyword>
<dbReference type="Gene3D" id="3.30.70.141">
    <property type="entry name" value="Nucleoside diphosphate kinase-like domain"/>
    <property type="match status" value="1"/>
</dbReference>
<evidence type="ECO:0000256" key="3">
    <source>
        <dbReference type="ARBA" id="ARBA00015771"/>
    </source>
</evidence>
<evidence type="ECO:0000256" key="9">
    <source>
        <dbReference type="ARBA" id="ARBA00023136"/>
    </source>
</evidence>
<evidence type="ECO:0000259" key="12">
    <source>
        <dbReference type="PROSITE" id="PS51329"/>
    </source>
</evidence>
<dbReference type="PANTHER" id="PTHR15440:SF0">
    <property type="entry name" value="PROTEIN XRP2"/>
    <property type="match status" value="1"/>
</dbReference>
<reference evidence="13" key="1">
    <citation type="submission" date="2020-11" db="EMBL/GenBank/DDBJ databases">
        <authorList>
            <person name="Tran Van P."/>
        </authorList>
    </citation>
    <scope>NUCLEOTIDE SEQUENCE</scope>
</reference>
<evidence type="ECO:0000256" key="8">
    <source>
        <dbReference type="ARBA" id="ARBA00023134"/>
    </source>
</evidence>
<keyword evidence="4" id="KW-0343">GTPase activation</keyword>
<evidence type="ECO:0000256" key="6">
    <source>
        <dbReference type="ARBA" id="ARBA00022707"/>
    </source>
</evidence>
<dbReference type="InterPro" id="IPR012945">
    <property type="entry name" value="Tubulin-bd_cofactor_C_dom"/>
</dbReference>
<dbReference type="GO" id="GO:0005096">
    <property type="term" value="F:GTPase activator activity"/>
    <property type="evidence" value="ECO:0007669"/>
    <property type="project" value="UniProtKB-KW"/>
</dbReference>
<dbReference type="GO" id="GO:0006892">
    <property type="term" value="P:post-Golgi vesicle-mediated transport"/>
    <property type="evidence" value="ECO:0007669"/>
    <property type="project" value="TreeGrafter"/>
</dbReference>
<dbReference type="GO" id="GO:0005929">
    <property type="term" value="C:cilium"/>
    <property type="evidence" value="ECO:0007669"/>
    <property type="project" value="TreeGrafter"/>
</dbReference>